<dbReference type="InterPro" id="IPR023187">
    <property type="entry name" value="Tscrpt_reg_MarR-type_CS"/>
</dbReference>
<dbReference type="SMART" id="SM00347">
    <property type="entry name" value="HTH_MARR"/>
    <property type="match status" value="1"/>
</dbReference>
<organism evidence="6 7">
    <name type="scientific">Candidatus Aphodoplasma excrementigallinarum</name>
    <dbReference type="NCBI Taxonomy" id="2840673"/>
    <lineage>
        <taxon>Bacteria</taxon>
        <taxon>Bacillati</taxon>
        <taxon>Bacillota</taxon>
        <taxon>Clostridia</taxon>
        <taxon>Eubacteriales</taxon>
        <taxon>Candidatus Aphodoplasma</taxon>
    </lineage>
</organism>
<sequence length="149" mass="16964">MDTLMKYIARIFRCSILYRNEVLAHEGLNGYQHTYIIKICNHPGISQEQLARMIYVNKSTVTRQLALLEQSGFVTRKPGSADKRTMLVYPTQKALDVFPKVKAASQAWNDALTEGLSGEERGWLFSRLSLLMERAEAEAAQTHEGRDMQ</sequence>
<dbReference type="SUPFAM" id="SSF46785">
    <property type="entry name" value="Winged helix' DNA-binding domain"/>
    <property type="match status" value="1"/>
</dbReference>
<feature type="domain" description="HTH cro/C1-type" evidence="4">
    <location>
        <begin position="36"/>
        <end position="63"/>
    </location>
</feature>
<dbReference type="EMBL" id="DVOF01000175">
    <property type="protein sequence ID" value="HIV03104.1"/>
    <property type="molecule type" value="Genomic_DNA"/>
</dbReference>
<comment type="caution">
    <text evidence="6">The sequence shown here is derived from an EMBL/GenBank/DDBJ whole genome shotgun (WGS) entry which is preliminary data.</text>
</comment>
<evidence type="ECO:0000256" key="1">
    <source>
        <dbReference type="ARBA" id="ARBA00023015"/>
    </source>
</evidence>
<keyword evidence="2" id="KW-0238">DNA-binding</keyword>
<dbReference type="PROSITE" id="PS50995">
    <property type="entry name" value="HTH_MARR_2"/>
    <property type="match status" value="1"/>
</dbReference>
<proteinExistence type="predicted"/>
<dbReference type="InterPro" id="IPR036388">
    <property type="entry name" value="WH-like_DNA-bd_sf"/>
</dbReference>
<dbReference type="InterPro" id="IPR000835">
    <property type="entry name" value="HTH_MarR-typ"/>
</dbReference>
<evidence type="ECO:0000259" key="4">
    <source>
        <dbReference type="PROSITE" id="PS50943"/>
    </source>
</evidence>
<dbReference type="Pfam" id="PF01047">
    <property type="entry name" value="MarR"/>
    <property type="match status" value="1"/>
</dbReference>
<keyword evidence="1" id="KW-0805">Transcription regulation</keyword>
<evidence type="ECO:0000313" key="7">
    <source>
        <dbReference type="Proteomes" id="UP000886743"/>
    </source>
</evidence>
<name>A0A9D1NH82_9FIRM</name>
<reference evidence="6" key="2">
    <citation type="journal article" date="2021" name="PeerJ">
        <title>Extensive microbial diversity within the chicken gut microbiome revealed by metagenomics and culture.</title>
        <authorList>
            <person name="Gilroy R."/>
            <person name="Ravi A."/>
            <person name="Getino M."/>
            <person name="Pursley I."/>
            <person name="Horton D.L."/>
            <person name="Alikhan N.F."/>
            <person name="Baker D."/>
            <person name="Gharbi K."/>
            <person name="Hall N."/>
            <person name="Watson M."/>
            <person name="Adriaenssens E.M."/>
            <person name="Foster-Nyarko E."/>
            <person name="Jarju S."/>
            <person name="Secka A."/>
            <person name="Antonio M."/>
            <person name="Oren A."/>
            <person name="Chaudhuri R.R."/>
            <person name="La Ragione R."/>
            <person name="Hildebrand F."/>
            <person name="Pallen M.J."/>
        </authorList>
    </citation>
    <scope>NUCLEOTIDE SEQUENCE</scope>
    <source>
        <strain evidence="6">4920</strain>
    </source>
</reference>
<dbReference type="PANTHER" id="PTHR42756:SF1">
    <property type="entry name" value="TRANSCRIPTIONAL REPRESSOR OF EMRAB OPERON"/>
    <property type="match status" value="1"/>
</dbReference>
<gene>
    <name evidence="6" type="ORF">IAC74_05975</name>
</gene>
<accession>A0A9D1NH82</accession>
<dbReference type="GO" id="GO:0003677">
    <property type="term" value="F:DNA binding"/>
    <property type="evidence" value="ECO:0007669"/>
    <property type="project" value="UniProtKB-KW"/>
</dbReference>
<dbReference type="PANTHER" id="PTHR42756">
    <property type="entry name" value="TRANSCRIPTIONAL REGULATOR, MARR"/>
    <property type="match status" value="1"/>
</dbReference>
<dbReference type="PROSITE" id="PS50943">
    <property type="entry name" value="HTH_CROC1"/>
    <property type="match status" value="1"/>
</dbReference>
<evidence type="ECO:0000256" key="3">
    <source>
        <dbReference type="ARBA" id="ARBA00023163"/>
    </source>
</evidence>
<evidence type="ECO:0000256" key="2">
    <source>
        <dbReference type="ARBA" id="ARBA00023125"/>
    </source>
</evidence>
<dbReference type="InterPro" id="IPR036390">
    <property type="entry name" value="WH_DNA-bd_sf"/>
</dbReference>
<dbReference type="Gene3D" id="1.10.10.10">
    <property type="entry name" value="Winged helix-like DNA-binding domain superfamily/Winged helix DNA-binding domain"/>
    <property type="match status" value="1"/>
</dbReference>
<dbReference type="AlphaFoldDB" id="A0A9D1NH82"/>
<keyword evidence="3" id="KW-0804">Transcription</keyword>
<evidence type="ECO:0000313" key="6">
    <source>
        <dbReference type="EMBL" id="HIV03104.1"/>
    </source>
</evidence>
<dbReference type="Proteomes" id="UP000886743">
    <property type="component" value="Unassembled WGS sequence"/>
</dbReference>
<dbReference type="GO" id="GO:0003700">
    <property type="term" value="F:DNA-binding transcription factor activity"/>
    <property type="evidence" value="ECO:0007669"/>
    <property type="project" value="InterPro"/>
</dbReference>
<protein>
    <submittedName>
        <fullName evidence="6">MarR family transcriptional regulator</fullName>
    </submittedName>
</protein>
<dbReference type="PROSITE" id="PS01117">
    <property type="entry name" value="HTH_MARR_1"/>
    <property type="match status" value="1"/>
</dbReference>
<reference evidence="6" key="1">
    <citation type="submission" date="2020-10" db="EMBL/GenBank/DDBJ databases">
        <authorList>
            <person name="Gilroy R."/>
        </authorList>
    </citation>
    <scope>NUCLEOTIDE SEQUENCE</scope>
    <source>
        <strain evidence="6">4920</strain>
    </source>
</reference>
<dbReference type="PRINTS" id="PR00598">
    <property type="entry name" value="HTHMARR"/>
</dbReference>
<feature type="domain" description="HTH marR-type" evidence="5">
    <location>
        <begin position="1"/>
        <end position="133"/>
    </location>
</feature>
<dbReference type="InterPro" id="IPR001387">
    <property type="entry name" value="Cro/C1-type_HTH"/>
</dbReference>
<evidence type="ECO:0000259" key="5">
    <source>
        <dbReference type="PROSITE" id="PS50995"/>
    </source>
</evidence>